<feature type="domain" description="Response regulatory" evidence="3">
    <location>
        <begin position="67"/>
        <end position="185"/>
    </location>
</feature>
<dbReference type="Pfam" id="PF00072">
    <property type="entry name" value="Response_reg"/>
    <property type="match status" value="1"/>
</dbReference>
<dbReference type="PROSITE" id="PS50110">
    <property type="entry name" value="RESPONSE_REGULATORY"/>
    <property type="match status" value="1"/>
</dbReference>
<dbReference type="SMART" id="SM00448">
    <property type="entry name" value="REC"/>
    <property type="match status" value="1"/>
</dbReference>
<dbReference type="SUPFAM" id="SSF52172">
    <property type="entry name" value="CheY-like"/>
    <property type="match status" value="1"/>
</dbReference>
<reference evidence="4 5" key="1">
    <citation type="submission" date="2020-08" db="EMBL/GenBank/DDBJ databases">
        <title>Genome sequencing of Purple Non-Sulfur Bacteria from various extreme environments.</title>
        <authorList>
            <person name="Mayer M."/>
        </authorList>
    </citation>
    <scope>NUCLEOTIDE SEQUENCE [LARGE SCALE GENOMIC DNA]</scope>
    <source>
        <strain evidence="4 5">2761</strain>
    </source>
</reference>
<name>A0A840G0M7_RHOTE</name>
<dbReference type="Gene3D" id="1.10.1660.10">
    <property type="match status" value="1"/>
</dbReference>
<dbReference type="Proteomes" id="UP000587070">
    <property type="component" value="Unassembled WGS sequence"/>
</dbReference>
<dbReference type="InterPro" id="IPR001789">
    <property type="entry name" value="Sig_transdc_resp-reg_receiver"/>
</dbReference>
<dbReference type="PANTHER" id="PTHR44591:SF3">
    <property type="entry name" value="RESPONSE REGULATORY DOMAIN-CONTAINING PROTEIN"/>
    <property type="match status" value="1"/>
</dbReference>
<keyword evidence="5" id="KW-1185">Reference proteome</keyword>
<evidence type="ECO:0000259" key="3">
    <source>
        <dbReference type="PROSITE" id="PS50110"/>
    </source>
</evidence>
<evidence type="ECO:0000313" key="4">
    <source>
        <dbReference type="EMBL" id="MBB4247754.1"/>
    </source>
</evidence>
<dbReference type="Gene3D" id="3.40.50.2300">
    <property type="match status" value="1"/>
</dbReference>
<dbReference type="AlphaFoldDB" id="A0A840G0M7"/>
<keyword evidence="1 2" id="KW-0597">Phosphoprotein</keyword>
<evidence type="ECO:0000256" key="2">
    <source>
        <dbReference type="PROSITE-ProRule" id="PRU00169"/>
    </source>
</evidence>
<organism evidence="4 5">
    <name type="scientific">Rhodocyclus tenuis</name>
    <name type="common">Rhodospirillum tenue</name>
    <dbReference type="NCBI Taxonomy" id="1066"/>
    <lineage>
        <taxon>Bacteria</taxon>
        <taxon>Pseudomonadati</taxon>
        <taxon>Pseudomonadota</taxon>
        <taxon>Betaproteobacteria</taxon>
        <taxon>Rhodocyclales</taxon>
        <taxon>Rhodocyclaceae</taxon>
        <taxon>Rhodocyclus</taxon>
    </lineage>
</organism>
<evidence type="ECO:0000256" key="1">
    <source>
        <dbReference type="ARBA" id="ARBA00022553"/>
    </source>
</evidence>
<sequence length="196" mass="21226">MLGVSLRTAQLWTESGLLDAWKTAGGHRRISRHSINSLLSKTALPPLPGSFSSALQGRVAERGDPLNILVVEEDSELRQLYQVNLEGWSMRPEVCVAANVYEGLILMGITRPDLLVADLRLPAQAGFHMLRAVREMPELAGLSIVAVSGLSSDEITALGGLPDGISVLPKPLRFGQLLDIAERVVASRRAVNRSAW</sequence>
<protein>
    <submittedName>
        <fullName evidence="4">Excisionase family DNA binding protein</fullName>
    </submittedName>
</protein>
<dbReference type="PANTHER" id="PTHR44591">
    <property type="entry name" value="STRESS RESPONSE REGULATOR PROTEIN 1"/>
    <property type="match status" value="1"/>
</dbReference>
<dbReference type="InterPro" id="IPR011006">
    <property type="entry name" value="CheY-like_superfamily"/>
</dbReference>
<dbReference type="GO" id="GO:0000160">
    <property type="term" value="P:phosphorelay signal transduction system"/>
    <property type="evidence" value="ECO:0007669"/>
    <property type="project" value="InterPro"/>
</dbReference>
<comment type="caution">
    <text evidence="4">The sequence shown here is derived from an EMBL/GenBank/DDBJ whole genome shotgun (WGS) entry which is preliminary data.</text>
</comment>
<dbReference type="InterPro" id="IPR041657">
    <property type="entry name" value="HTH_17"/>
</dbReference>
<evidence type="ECO:0000313" key="5">
    <source>
        <dbReference type="Proteomes" id="UP000587070"/>
    </source>
</evidence>
<dbReference type="InterPro" id="IPR050595">
    <property type="entry name" value="Bact_response_regulator"/>
</dbReference>
<gene>
    <name evidence="4" type="ORF">GGD90_002139</name>
</gene>
<feature type="modified residue" description="4-aspartylphosphate" evidence="2">
    <location>
        <position position="118"/>
    </location>
</feature>
<accession>A0A840G0M7</accession>
<proteinExistence type="predicted"/>
<dbReference type="Pfam" id="PF12728">
    <property type="entry name" value="HTH_17"/>
    <property type="match status" value="1"/>
</dbReference>
<dbReference type="EMBL" id="JACIGE010000007">
    <property type="protein sequence ID" value="MBB4247754.1"/>
    <property type="molecule type" value="Genomic_DNA"/>
</dbReference>